<dbReference type="InterPro" id="IPR012683">
    <property type="entry name" value="CHP02302_TM"/>
</dbReference>
<name>A0A1G8YHY0_9RHOB</name>
<dbReference type="Pfam" id="PF13779">
    <property type="entry name" value="DUF4175"/>
    <property type="match status" value="1"/>
</dbReference>
<keyword evidence="4" id="KW-1185">Reference proteome</keyword>
<dbReference type="AlphaFoldDB" id="A0A1G8YHY0"/>
<dbReference type="EMBL" id="FNFV01000001">
    <property type="protein sequence ID" value="SDK02462.1"/>
    <property type="molecule type" value="Genomic_DNA"/>
</dbReference>
<dbReference type="STRING" id="990712.SAMN05216257_101334"/>
<dbReference type="NCBIfam" id="TIGR02302">
    <property type="entry name" value="aProt_lowcomp"/>
    <property type="match status" value="1"/>
</dbReference>
<feature type="compositionally biased region" description="Low complexity" evidence="1">
    <location>
        <begin position="648"/>
        <end position="680"/>
    </location>
</feature>
<feature type="transmembrane region" description="Helical" evidence="2">
    <location>
        <begin position="34"/>
        <end position="54"/>
    </location>
</feature>
<evidence type="ECO:0000256" key="2">
    <source>
        <dbReference type="SAM" id="Phobius"/>
    </source>
</evidence>
<keyword evidence="2" id="KW-0812">Transmembrane</keyword>
<proteinExistence type="predicted"/>
<accession>A0A1G8YHY0</accession>
<sequence length="852" mass="93891">MNEMARIPPEARSRLAWPLRLTFLGMFAERAARAFWPLWSIIFASFAALMLGLHELAPLEVVWTAGAVAIMGALLALAHGLARFRWPRQHEVVARLDATLPGRPISALADELAVGRGDAASAELWRAHLARMAARVAEARAVRPKLGLAARDPYALRYAALVALAVAVLFGSVWRVGTVTEMTPGGSAEALAAGPSWEGWVEPPAYTAKPTLYLNDLPAGRLEVPQGSRITLRLYGEVGALTLSETVSARTGEVPPASAPEQSFTVVQSGRLAIEGPGGRSWEVTMIADAPPSVRLDGPAERGATGEMRLPFVASDDHGVVSGRAEITLALDRVDRRYGLAAEPEPRAPLVFDLPMTITGDRRDFREVLIENVSGHPWVGLPVEVRLTVVDAAGQEGSSAPEIIELPGRRFFDTLAKAIVEQRRDLLWSRANAPRVAQVLRAISHRPEDIFDSETAYLKLRVAIRRLELGLKDGPLDDALRDEIAEALWDIALMIEDGTLAGALERLREAQERLAEAMRNGANREEIERLMQELREAMSDYIRQLAEEQQREGGQEQQAERQQQGQEITGQQLEEMLQRLQELMEQGRMDEAQQLLEALRQMMENLQVTQGPNGQQSPGQQALNGLADTLRQQQELSDDTFSDLQRQFQDGQQQGQQQGQQGMEGQEGQEGQPPGAGRQGSETPGEGLGQMLADRQRALRELLEGQSRGLPAPGTPEGDAAREALDRAGRAMEGAEEALRENDLAGALDEQAEAMEALREGMRNLGEALAQEQMQNGQQGENFGRADAPRRRDPLGRDIGRDGQIGTEEKLLQGEDVYRRARDLLDEIRRRSGERDRPLIELDYLRRLLERF</sequence>
<feature type="region of interest" description="Disordered" evidence="1">
    <location>
        <begin position="547"/>
        <end position="567"/>
    </location>
</feature>
<gene>
    <name evidence="3" type="ORF">SAMN05216257_101334</name>
</gene>
<evidence type="ECO:0000313" key="4">
    <source>
        <dbReference type="Proteomes" id="UP000199328"/>
    </source>
</evidence>
<dbReference type="RefSeq" id="WP_245656841.1">
    <property type="nucleotide sequence ID" value="NZ_FNFV01000001.1"/>
</dbReference>
<keyword evidence="2" id="KW-0472">Membrane</keyword>
<evidence type="ECO:0000256" key="1">
    <source>
        <dbReference type="SAM" id="MobiDB-lite"/>
    </source>
</evidence>
<feature type="transmembrane region" description="Helical" evidence="2">
    <location>
        <begin position="60"/>
        <end position="82"/>
    </location>
</feature>
<protein>
    <submittedName>
        <fullName evidence="3">TIGR02302 family protein</fullName>
    </submittedName>
</protein>
<feature type="transmembrane region" description="Helical" evidence="2">
    <location>
        <begin position="155"/>
        <end position="174"/>
    </location>
</feature>
<feature type="region of interest" description="Disordered" evidence="1">
    <location>
        <begin position="648"/>
        <end position="688"/>
    </location>
</feature>
<feature type="region of interest" description="Disordered" evidence="1">
    <location>
        <begin position="772"/>
        <end position="802"/>
    </location>
</feature>
<keyword evidence="2" id="KW-1133">Transmembrane helix</keyword>
<organism evidence="3 4">
    <name type="scientific">Meinhardsimonia xiamenensis</name>
    <dbReference type="NCBI Taxonomy" id="990712"/>
    <lineage>
        <taxon>Bacteria</taxon>
        <taxon>Pseudomonadati</taxon>
        <taxon>Pseudomonadota</taxon>
        <taxon>Alphaproteobacteria</taxon>
        <taxon>Rhodobacterales</taxon>
        <taxon>Paracoccaceae</taxon>
        <taxon>Meinhardsimonia</taxon>
    </lineage>
</organism>
<evidence type="ECO:0000313" key="3">
    <source>
        <dbReference type="EMBL" id="SDK02462.1"/>
    </source>
</evidence>
<feature type="compositionally biased region" description="Basic and acidic residues" evidence="1">
    <location>
        <begin position="787"/>
        <end position="802"/>
    </location>
</feature>
<dbReference type="Proteomes" id="UP000199328">
    <property type="component" value="Unassembled WGS sequence"/>
</dbReference>
<reference evidence="4" key="1">
    <citation type="submission" date="2016-10" db="EMBL/GenBank/DDBJ databases">
        <authorList>
            <person name="Varghese N."/>
            <person name="Submissions S."/>
        </authorList>
    </citation>
    <scope>NUCLEOTIDE SEQUENCE [LARGE SCALE GENOMIC DNA]</scope>
    <source>
        <strain evidence="4">CGMCC 1.10789</strain>
    </source>
</reference>
<feature type="compositionally biased region" description="Low complexity" evidence="1">
    <location>
        <begin position="555"/>
        <end position="567"/>
    </location>
</feature>
<feature type="compositionally biased region" description="Low complexity" evidence="1">
    <location>
        <begin position="772"/>
        <end position="782"/>
    </location>
</feature>